<dbReference type="GO" id="GO:1990904">
    <property type="term" value="C:ribonucleoprotein complex"/>
    <property type="evidence" value="ECO:0007669"/>
    <property type="project" value="UniProtKB-KW"/>
</dbReference>
<keyword evidence="9" id="KW-1185">Reference proteome</keyword>
<sequence length="121" mass="13404">MYAVIETGGKQYRVQEGDVITVEKLDIAAGEKITFDKVLLLSDGETIKVGAPYVESCNVAGTVVEHGKGQKVIIFKYKSKKDYRKKQGHRQPYTMIKIEKVSARKARKTKAAAEAEEAVAE</sequence>
<dbReference type="InterPro" id="IPR036164">
    <property type="entry name" value="bL21-like_sf"/>
</dbReference>
<dbReference type="InterPro" id="IPR028909">
    <property type="entry name" value="bL21-like"/>
</dbReference>
<dbReference type="PANTHER" id="PTHR21349">
    <property type="entry name" value="50S RIBOSOMAL PROTEIN L21"/>
    <property type="match status" value="1"/>
</dbReference>
<name>A0A858BWD2_9FIRM</name>
<dbReference type="PROSITE" id="PS01169">
    <property type="entry name" value="RIBOSOMAL_L21"/>
    <property type="match status" value="1"/>
</dbReference>
<protein>
    <recommendedName>
        <fullName evidence="6">Large ribosomal subunit protein bL21</fullName>
    </recommendedName>
</protein>
<evidence type="ECO:0000256" key="3">
    <source>
        <dbReference type="ARBA" id="ARBA00022884"/>
    </source>
</evidence>
<dbReference type="InterPro" id="IPR001787">
    <property type="entry name" value="Ribosomal_bL21"/>
</dbReference>
<evidence type="ECO:0000256" key="2">
    <source>
        <dbReference type="ARBA" id="ARBA00022730"/>
    </source>
</evidence>
<comment type="subunit">
    <text evidence="6">Part of the 50S ribosomal subunit. Contacts protein L20.</text>
</comment>
<evidence type="ECO:0000256" key="1">
    <source>
        <dbReference type="ARBA" id="ARBA00008563"/>
    </source>
</evidence>
<gene>
    <name evidence="6 8" type="primary">rplU</name>
    <name evidence="8" type="ORF">Ami103574_08620</name>
</gene>
<dbReference type="KEGG" id="abut:Ami103574_08620"/>
<dbReference type="PANTHER" id="PTHR21349:SF0">
    <property type="entry name" value="LARGE RIBOSOMAL SUBUNIT PROTEIN BL21M"/>
    <property type="match status" value="1"/>
</dbReference>
<reference evidence="8 9" key="1">
    <citation type="submission" date="2020-02" db="EMBL/GenBank/DDBJ databases">
        <authorList>
            <person name="Kim Y.B."/>
            <person name="Roh S.W."/>
        </authorList>
    </citation>
    <scope>NUCLEOTIDE SEQUENCE [LARGE SCALE GENOMIC DNA]</scope>
    <source>
        <strain evidence="8 9">DSM 103574</strain>
    </source>
</reference>
<dbReference type="SUPFAM" id="SSF141091">
    <property type="entry name" value="L21p-like"/>
    <property type="match status" value="1"/>
</dbReference>
<keyword evidence="4 6" id="KW-0689">Ribosomal protein</keyword>
<keyword evidence="3 6" id="KW-0694">RNA-binding</keyword>
<dbReference type="GO" id="GO:0005840">
    <property type="term" value="C:ribosome"/>
    <property type="evidence" value="ECO:0007669"/>
    <property type="project" value="UniProtKB-KW"/>
</dbReference>
<dbReference type="GO" id="GO:0003735">
    <property type="term" value="F:structural constituent of ribosome"/>
    <property type="evidence" value="ECO:0007669"/>
    <property type="project" value="InterPro"/>
</dbReference>
<comment type="similarity">
    <text evidence="1 6 7">Belongs to the bacterial ribosomal protein bL21 family.</text>
</comment>
<dbReference type="AlphaFoldDB" id="A0A858BWD2"/>
<evidence type="ECO:0000313" key="9">
    <source>
        <dbReference type="Proteomes" id="UP000466848"/>
    </source>
</evidence>
<proteinExistence type="inferred from homology"/>
<organism evidence="8 9">
    <name type="scientific">Aminipila butyrica</name>
    <dbReference type="NCBI Taxonomy" id="433296"/>
    <lineage>
        <taxon>Bacteria</taxon>
        <taxon>Bacillati</taxon>
        <taxon>Bacillota</taxon>
        <taxon>Clostridia</taxon>
        <taxon>Peptostreptococcales</taxon>
        <taxon>Anaerovoracaceae</taxon>
        <taxon>Aminipila</taxon>
    </lineage>
</organism>
<dbReference type="GO" id="GO:0005737">
    <property type="term" value="C:cytoplasm"/>
    <property type="evidence" value="ECO:0007669"/>
    <property type="project" value="UniProtKB-ARBA"/>
</dbReference>
<dbReference type="RefSeq" id="WP_163066599.1">
    <property type="nucleotide sequence ID" value="NZ_CP048649.1"/>
</dbReference>
<dbReference type="EMBL" id="CP048649">
    <property type="protein sequence ID" value="QIB69385.1"/>
    <property type="molecule type" value="Genomic_DNA"/>
</dbReference>
<dbReference type="Pfam" id="PF00829">
    <property type="entry name" value="Ribosomal_L21p"/>
    <property type="match status" value="1"/>
</dbReference>
<dbReference type="GO" id="GO:0019843">
    <property type="term" value="F:rRNA binding"/>
    <property type="evidence" value="ECO:0007669"/>
    <property type="project" value="UniProtKB-UniRule"/>
</dbReference>
<evidence type="ECO:0000256" key="7">
    <source>
        <dbReference type="RuleBase" id="RU000562"/>
    </source>
</evidence>
<evidence type="ECO:0000256" key="5">
    <source>
        <dbReference type="ARBA" id="ARBA00023274"/>
    </source>
</evidence>
<dbReference type="HAMAP" id="MF_01363">
    <property type="entry name" value="Ribosomal_bL21"/>
    <property type="match status" value="1"/>
</dbReference>
<keyword evidence="5 6" id="KW-0687">Ribonucleoprotein</keyword>
<dbReference type="NCBIfam" id="TIGR00061">
    <property type="entry name" value="L21"/>
    <property type="match status" value="1"/>
</dbReference>
<evidence type="ECO:0000256" key="6">
    <source>
        <dbReference type="HAMAP-Rule" id="MF_01363"/>
    </source>
</evidence>
<dbReference type="Proteomes" id="UP000466848">
    <property type="component" value="Chromosome"/>
</dbReference>
<evidence type="ECO:0000256" key="4">
    <source>
        <dbReference type="ARBA" id="ARBA00022980"/>
    </source>
</evidence>
<dbReference type="InterPro" id="IPR018258">
    <property type="entry name" value="Ribosomal_bL21_CS"/>
</dbReference>
<accession>A0A858BWD2</accession>
<keyword evidence="2 6" id="KW-0699">rRNA-binding</keyword>
<dbReference type="GO" id="GO:0006412">
    <property type="term" value="P:translation"/>
    <property type="evidence" value="ECO:0007669"/>
    <property type="project" value="UniProtKB-UniRule"/>
</dbReference>
<comment type="function">
    <text evidence="6 7">This protein binds to 23S rRNA in the presence of protein L20.</text>
</comment>
<evidence type="ECO:0000313" key="8">
    <source>
        <dbReference type="EMBL" id="QIB69385.1"/>
    </source>
</evidence>